<feature type="compositionally biased region" description="Polar residues" evidence="1">
    <location>
        <begin position="642"/>
        <end position="656"/>
    </location>
</feature>
<protein>
    <submittedName>
        <fullName evidence="2">Uncharacterized protein</fullName>
    </submittedName>
</protein>
<dbReference type="Proteomes" id="UP000077315">
    <property type="component" value="Unassembled WGS sequence"/>
</dbReference>
<feature type="region of interest" description="Disordered" evidence="1">
    <location>
        <begin position="542"/>
        <end position="565"/>
    </location>
</feature>
<evidence type="ECO:0000313" key="2">
    <source>
        <dbReference type="EMBL" id="OAD74966.1"/>
    </source>
</evidence>
<sequence length="978" mass="108798">MSTIQLQDDWRSFASGGDITEDGSFSKWNGSPKANGKKITPVMNDFNDFFNSSPRSSQPTPKPAATSSDKTVPQPCLTTSHSHTSLSSASASAQPTTPWIGNSGSDNLLDVYSDDKQVSISSSFDMPETIIENPPISKEPEVLDSQVDPKFGSIVLDTSEKNPTQSEDLIDTTDHDGASQNEDIHEPDFLEQIQQEDATNEIYEYQDTDRKQSSDNFSCPETEHVSVQPFTTSPKESQLDKLESPDLPDISSDVLEGSSIHETSLCLENIIIDKNSQETDHSSHSLTDKSIKTPEKTNVDELDAFGDFEDFDDFNDFDSFDSFEELEASKEDEDFKNFDDMLKIPENKPPALRIDTTLGARTSQKTHVPPEELAHFDHYNYRPIFISIEEAVEMWKPVLNAMNDIPELKNYTANAPKSIKHLVLVEADESLHSRLTWTTVTHCMDNDTGIPRVKWSNSKTESMYLEALHCKREKSEIAVIPSMLRITTDEPTEEKKYFSASTANPPVHQVPSPVQSPASVKPSSAGFGFSFSKLLPRLSTTSLPKSPASPQLSFPQQHPLNQSCLSQPCTPKASFDRQHIKAASSISTASTHGRSNSASNLGSNNSRNLHTPPKRSSTIATDWLSSDDNSFLSQLNQSKVATHSNMNPHRPQSNSMDILDFTDSVPVNSPTRPFFSSLTPLVPMKPSKNTQEQPDKNVQHRHTMPTELLSLWNSPSLSVSPKQTYPTSPTSSIILSPVHMDNTSNRGSLVGSPTQINSIKSMDQFLSDKPVQTETTKPPRPILPLEDFWSNKPLQPSKSPAETRSTMPIQSLIPVDDFWAIESTQPIRTTQEINKNQPSLMDDFWSNDFIQPTKQTQPTEHSYPVPSMQPFQTTHNAIIHKKETSLNNTAYNVMTHKAVQNRTLQSGTKASETKIDFEFGDFLAAPLETNASDDFGDFASSSQHDDWPSTWEVADTSTTASKQPVKEEDEWGEWATFK</sequence>
<organism evidence="2 3">
    <name type="scientific">Phycomyces blakesleeanus (strain ATCC 8743b / DSM 1359 / FGSC 10004 / NBRC 33097 / NRRL 1555)</name>
    <dbReference type="NCBI Taxonomy" id="763407"/>
    <lineage>
        <taxon>Eukaryota</taxon>
        <taxon>Fungi</taxon>
        <taxon>Fungi incertae sedis</taxon>
        <taxon>Mucoromycota</taxon>
        <taxon>Mucoromycotina</taxon>
        <taxon>Mucoromycetes</taxon>
        <taxon>Mucorales</taxon>
        <taxon>Phycomycetaceae</taxon>
        <taxon>Phycomyces</taxon>
    </lineage>
</organism>
<dbReference type="AlphaFoldDB" id="A0A162PX09"/>
<reference evidence="3" key="1">
    <citation type="submission" date="2015-06" db="EMBL/GenBank/DDBJ databases">
        <title>Expansion of signal transduction pathways in fungi by whole-genome duplication.</title>
        <authorList>
            <consortium name="DOE Joint Genome Institute"/>
            <person name="Corrochano L.M."/>
            <person name="Kuo A."/>
            <person name="Marcet-Houben M."/>
            <person name="Polaino S."/>
            <person name="Salamov A."/>
            <person name="Villalobos J.M."/>
            <person name="Alvarez M.I."/>
            <person name="Avalos J."/>
            <person name="Benito E.P."/>
            <person name="Benoit I."/>
            <person name="Burger G."/>
            <person name="Camino L.P."/>
            <person name="Canovas D."/>
            <person name="Cerda-Olmedo E."/>
            <person name="Cheng J.-F."/>
            <person name="Dominguez A."/>
            <person name="Elias M."/>
            <person name="Eslava A.P."/>
            <person name="Glaser F."/>
            <person name="Grimwood J."/>
            <person name="Gutierrez G."/>
            <person name="Heitman J."/>
            <person name="Henrissat B."/>
            <person name="Iturriaga E.A."/>
            <person name="Lang B.F."/>
            <person name="Lavin J.L."/>
            <person name="Lee S."/>
            <person name="Li W."/>
            <person name="Lindquist E."/>
            <person name="Lopez-Garcia S."/>
            <person name="Luque E.M."/>
            <person name="Marcos A.T."/>
            <person name="Martin J."/>
            <person name="McCluskey K."/>
            <person name="Medina H.R."/>
            <person name="Miralles-Duran A."/>
            <person name="Miyazaki A."/>
            <person name="Munoz-Torres E."/>
            <person name="Oguiza J.A."/>
            <person name="Ohm R."/>
            <person name="Olmedo M."/>
            <person name="Orejas M."/>
            <person name="Ortiz-Castellanos L."/>
            <person name="Pisabarro A.G."/>
            <person name="Rodriguez-Romero J."/>
            <person name="Ruiz-Herrera J."/>
            <person name="Ruiz-Vazquez R."/>
            <person name="Sanz C."/>
            <person name="Schackwitz W."/>
            <person name="Schmutz J."/>
            <person name="Shahriari M."/>
            <person name="Shelest E."/>
            <person name="Silva-Franco F."/>
            <person name="Soanes D."/>
            <person name="Syed K."/>
            <person name="Tagua V.G."/>
            <person name="Talbot N.J."/>
            <person name="Thon M."/>
            <person name="De vries R.P."/>
            <person name="Wiebenga A."/>
            <person name="Yadav J.S."/>
            <person name="Braun E.L."/>
            <person name="Baker S."/>
            <person name="Garre V."/>
            <person name="Horwitz B."/>
            <person name="Torres-Martinez S."/>
            <person name="Idnurm A."/>
            <person name="Herrera-Estrella A."/>
            <person name="Gabaldon T."/>
            <person name="Grigoriev I.V."/>
        </authorList>
    </citation>
    <scope>NUCLEOTIDE SEQUENCE [LARGE SCALE GENOMIC DNA]</scope>
    <source>
        <strain evidence="3">NRRL 1555(-)</strain>
    </source>
</reference>
<dbReference type="OrthoDB" id="2291053at2759"/>
<feature type="compositionally biased region" description="Low complexity" evidence="1">
    <location>
        <begin position="505"/>
        <end position="521"/>
    </location>
</feature>
<feature type="compositionally biased region" description="Low complexity" evidence="1">
    <location>
        <begin position="583"/>
        <end position="609"/>
    </location>
</feature>
<name>A0A162PX09_PHYB8</name>
<dbReference type="GeneID" id="28992096"/>
<feature type="region of interest" description="Disordered" evidence="1">
    <location>
        <begin position="500"/>
        <end position="521"/>
    </location>
</feature>
<keyword evidence="3" id="KW-1185">Reference proteome</keyword>
<dbReference type="VEuPathDB" id="FungiDB:PHYBLDRAFT_144317"/>
<feature type="compositionally biased region" description="Polar residues" evidence="1">
    <location>
        <begin position="792"/>
        <end position="804"/>
    </location>
</feature>
<dbReference type="RefSeq" id="XP_018293006.1">
    <property type="nucleotide sequence ID" value="XM_018431190.1"/>
</dbReference>
<feature type="compositionally biased region" description="Low complexity" evidence="1">
    <location>
        <begin position="77"/>
        <end position="93"/>
    </location>
</feature>
<feature type="region of interest" description="Disordered" evidence="1">
    <location>
        <begin position="676"/>
        <end position="699"/>
    </location>
</feature>
<feature type="region of interest" description="Disordered" evidence="1">
    <location>
        <begin position="642"/>
        <end position="664"/>
    </location>
</feature>
<evidence type="ECO:0000313" key="3">
    <source>
        <dbReference type="Proteomes" id="UP000077315"/>
    </source>
</evidence>
<evidence type="ECO:0000256" key="1">
    <source>
        <dbReference type="SAM" id="MobiDB-lite"/>
    </source>
</evidence>
<feature type="region of interest" description="Disordered" evidence="1">
    <location>
        <begin position="583"/>
        <end position="621"/>
    </location>
</feature>
<accession>A0A162PX09</accession>
<feature type="compositionally biased region" description="Basic and acidic residues" evidence="1">
    <location>
        <begin position="172"/>
        <end position="188"/>
    </location>
</feature>
<dbReference type="InParanoid" id="A0A162PX09"/>
<proteinExistence type="predicted"/>
<dbReference type="EMBL" id="KV440978">
    <property type="protein sequence ID" value="OAD74966.1"/>
    <property type="molecule type" value="Genomic_DNA"/>
</dbReference>
<feature type="region of interest" description="Disordered" evidence="1">
    <location>
        <begin position="123"/>
        <end position="143"/>
    </location>
</feature>
<feature type="region of interest" description="Disordered" evidence="1">
    <location>
        <begin position="156"/>
        <end position="254"/>
    </location>
</feature>
<gene>
    <name evidence="2" type="ORF">PHYBLDRAFT_144317</name>
</gene>
<feature type="region of interest" description="Disordered" evidence="1">
    <location>
        <begin position="1"/>
        <end position="101"/>
    </location>
</feature>
<feature type="compositionally biased region" description="Polar residues" evidence="1">
    <location>
        <begin position="49"/>
        <end position="71"/>
    </location>
</feature>
<feature type="region of interest" description="Disordered" evidence="1">
    <location>
        <begin position="769"/>
        <end position="804"/>
    </location>
</feature>
<feature type="region of interest" description="Disordered" evidence="1">
    <location>
        <begin position="934"/>
        <end position="978"/>
    </location>
</feature>